<dbReference type="AlphaFoldDB" id="A0A2T1M1U8"/>
<feature type="transmembrane region" description="Helical" evidence="5">
    <location>
        <begin position="228"/>
        <end position="245"/>
    </location>
</feature>
<sequence length="468" mass="53645">MTQKLYNRAMASLYARPKTKDERLFSGIWLRWNVLNKTEQLICANIVLYPVWWFVGMTSHILLIFLLGAMFNDWRQYGKIRFKKPSFFVIAFFAYYLYDLIDIWLVYFDLYPSIDLPSTLVRNPNNLVKSILLFSLPCLLWYLQSNNIKVRKEAIAWACTVSVVQMLLFWLFLQYALPTAFEPPPRTLYAILTRKNPVYEFGNGVGDGASNYLIVKEEGRYRLFFDHYQTFAIFVGFIGLLALDLKNRLWSILLFVTCCFLIGVTGARAVWISFLPAVFLHLLLNSFKTKGIWLLFAGLALCSFLFLSLPSVTNLAQNTFNGTEESLANARPGSTEARSKVYQETIKKIPEKPIFGYKVEGEEANQGPSIYTEDAPKIGSHSLILGTLLYQKGLFGAALFGTFWVSLFFWMYNTRRGRPLSCFLVLLMLTITSTVSIIHLTMTTNTILCMLIREPIANNSHKRITSNA</sequence>
<evidence type="ECO:0000259" key="6">
    <source>
        <dbReference type="Pfam" id="PF04932"/>
    </source>
</evidence>
<comment type="subcellular location">
    <subcellularLocation>
        <location evidence="1">Membrane</location>
        <topology evidence="1">Multi-pass membrane protein</topology>
    </subcellularLocation>
</comment>
<comment type="caution">
    <text evidence="7">The sequence shown here is derived from an EMBL/GenBank/DDBJ whole genome shotgun (WGS) entry which is preliminary data.</text>
</comment>
<dbReference type="PANTHER" id="PTHR37422:SF13">
    <property type="entry name" value="LIPOPOLYSACCHARIDE BIOSYNTHESIS PROTEIN PA4999-RELATED"/>
    <property type="match status" value="1"/>
</dbReference>
<feature type="transmembrane region" description="Helical" evidence="5">
    <location>
        <begin position="86"/>
        <end position="107"/>
    </location>
</feature>
<keyword evidence="3 5" id="KW-1133">Transmembrane helix</keyword>
<evidence type="ECO:0000256" key="3">
    <source>
        <dbReference type="ARBA" id="ARBA00022989"/>
    </source>
</evidence>
<reference evidence="7 8" key="1">
    <citation type="submission" date="2018-03" db="EMBL/GenBank/DDBJ databases">
        <title>The ancient ancestry and fast evolution of plastids.</title>
        <authorList>
            <person name="Moore K.R."/>
            <person name="Magnabosco C."/>
            <person name="Momper L."/>
            <person name="Gold D.A."/>
            <person name="Bosak T."/>
            <person name="Fournier G.P."/>
        </authorList>
    </citation>
    <scope>NUCLEOTIDE SEQUENCE [LARGE SCALE GENOMIC DNA]</scope>
    <source>
        <strain evidence="7 8">CCALA 016</strain>
    </source>
</reference>
<evidence type="ECO:0000256" key="2">
    <source>
        <dbReference type="ARBA" id="ARBA00022692"/>
    </source>
</evidence>
<dbReference type="InterPro" id="IPR051533">
    <property type="entry name" value="WaaL-like"/>
</dbReference>
<keyword evidence="2 5" id="KW-0812">Transmembrane</keyword>
<dbReference type="GO" id="GO:0016020">
    <property type="term" value="C:membrane"/>
    <property type="evidence" value="ECO:0007669"/>
    <property type="project" value="UniProtKB-SubCell"/>
</dbReference>
<gene>
    <name evidence="7" type="ORF">C7H19_03990</name>
</gene>
<dbReference type="Proteomes" id="UP000239001">
    <property type="component" value="Unassembled WGS sequence"/>
</dbReference>
<proteinExistence type="predicted"/>
<evidence type="ECO:0000313" key="7">
    <source>
        <dbReference type="EMBL" id="PSF38677.1"/>
    </source>
</evidence>
<accession>A0A2T1M1U8</accession>
<feature type="transmembrane region" description="Helical" evidence="5">
    <location>
        <begin position="424"/>
        <end position="452"/>
    </location>
</feature>
<evidence type="ECO:0000256" key="5">
    <source>
        <dbReference type="SAM" id="Phobius"/>
    </source>
</evidence>
<dbReference type="InterPro" id="IPR007016">
    <property type="entry name" value="O-antigen_ligase-rel_domated"/>
</dbReference>
<dbReference type="Pfam" id="PF04932">
    <property type="entry name" value="Wzy_C"/>
    <property type="match status" value="1"/>
</dbReference>
<name>A0A2T1M1U8_9CHRO</name>
<evidence type="ECO:0000256" key="4">
    <source>
        <dbReference type="ARBA" id="ARBA00023136"/>
    </source>
</evidence>
<keyword evidence="8" id="KW-1185">Reference proteome</keyword>
<feature type="transmembrane region" description="Helical" evidence="5">
    <location>
        <begin position="155"/>
        <end position="177"/>
    </location>
</feature>
<protein>
    <recommendedName>
        <fullName evidence="6">O-antigen ligase-related domain-containing protein</fullName>
    </recommendedName>
</protein>
<dbReference type="PANTHER" id="PTHR37422">
    <property type="entry name" value="TEICHURONIC ACID BIOSYNTHESIS PROTEIN TUAE"/>
    <property type="match status" value="1"/>
</dbReference>
<organism evidence="7 8">
    <name type="scientific">Aphanothece hegewaldii CCALA 016</name>
    <dbReference type="NCBI Taxonomy" id="2107694"/>
    <lineage>
        <taxon>Bacteria</taxon>
        <taxon>Bacillati</taxon>
        <taxon>Cyanobacteriota</taxon>
        <taxon>Cyanophyceae</taxon>
        <taxon>Oscillatoriophycideae</taxon>
        <taxon>Chroococcales</taxon>
        <taxon>Aphanothecaceae</taxon>
        <taxon>Aphanothece</taxon>
    </lineage>
</organism>
<dbReference type="RefSeq" id="WP_106455599.1">
    <property type="nucleotide sequence ID" value="NZ_PXOH01000003.1"/>
</dbReference>
<dbReference type="OrthoDB" id="511646at2"/>
<keyword evidence="4 5" id="KW-0472">Membrane</keyword>
<feature type="transmembrane region" description="Helical" evidence="5">
    <location>
        <begin position="252"/>
        <end position="279"/>
    </location>
</feature>
<feature type="transmembrane region" description="Helical" evidence="5">
    <location>
        <begin position="51"/>
        <end position="74"/>
    </location>
</feature>
<evidence type="ECO:0000313" key="8">
    <source>
        <dbReference type="Proteomes" id="UP000239001"/>
    </source>
</evidence>
<dbReference type="EMBL" id="PXOH01000003">
    <property type="protein sequence ID" value="PSF38677.1"/>
    <property type="molecule type" value="Genomic_DNA"/>
</dbReference>
<feature type="domain" description="O-antigen ligase-related" evidence="6">
    <location>
        <begin position="253"/>
        <end position="400"/>
    </location>
</feature>
<evidence type="ECO:0000256" key="1">
    <source>
        <dbReference type="ARBA" id="ARBA00004141"/>
    </source>
</evidence>
<reference evidence="7 8" key="2">
    <citation type="submission" date="2018-03" db="EMBL/GenBank/DDBJ databases">
        <authorList>
            <person name="Keele B.F."/>
        </authorList>
    </citation>
    <scope>NUCLEOTIDE SEQUENCE [LARGE SCALE GENOMIC DNA]</scope>
    <source>
        <strain evidence="7 8">CCALA 016</strain>
    </source>
</reference>
<feature type="transmembrane region" description="Helical" evidence="5">
    <location>
        <begin position="291"/>
        <end position="309"/>
    </location>
</feature>
<feature type="transmembrane region" description="Helical" evidence="5">
    <location>
        <begin position="393"/>
        <end position="412"/>
    </location>
</feature>